<reference evidence="2 3" key="1">
    <citation type="submission" date="2016-05" db="EMBL/GenBank/DDBJ databases">
        <title>Paenibacillus sp. 1ZS3-15 nov., isolated from the rhizosphere soil.</title>
        <authorList>
            <person name="Zhang X.X."/>
            <person name="Zhang J."/>
        </authorList>
    </citation>
    <scope>NUCLEOTIDE SEQUENCE [LARGE SCALE GENOMIC DNA]</scope>
    <source>
        <strain evidence="2 3">1ZS3-15</strain>
    </source>
</reference>
<sequence>MERIIDMIITENESTYLDFKRDVYTKEKKNDFLKDVIAMANSHLSDDKYIIFGIKDKPGEEKDIIGIDKLDDVATFEEIIKEHIEPDIEIDYSIHEFSGKKVGVFRIINCINRPYILKKKNENAKKQIINEGDSWIRKGTRNCKMARNDLEIIYSQRDSIKELKKEELRKKISSANNELLFVQLYIAEERRLSERKNSFYYALTDIKEGLEQNFEFRRFSLPHEKYQEIVRKVANLVDNYEYSFEKKQFIELILSAPPTKRIEYIDALSNLEKEQNVINNHIKRTREFELALLASIENTRSSTHIRDYEQALYQNRSYIDHINIPLSQIQSELTASSIIGKSVSEGSIKEREQELIHEIQRLERYINDIE</sequence>
<dbReference type="EMBL" id="LYPB01000091">
    <property type="protein sequence ID" value="OAS13955.1"/>
    <property type="molecule type" value="Genomic_DNA"/>
</dbReference>
<protein>
    <recommendedName>
        <fullName evidence="1">Schlafen AlbA-2 domain-containing protein</fullName>
    </recommendedName>
</protein>
<evidence type="ECO:0000259" key="1">
    <source>
        <dbReference type="Pfam" id="PF04326"/>
    </source>
</evidence>
<dbReference type="AlphaFoldDB" id="A0A197ZY82"/>
<dbReference type="Pfam" id="PF04326">
    <property type="entry name" value="SLFN_AlbA_2"/>
    <property type="match status" value="1"/>
</dbReference>
<dbReference type="InterPro" id="IPR007421">
    <property type="entry name" value="Schlafen_AlbA_2_dom"/>
</dbReference>
<evidence type="ECO:0000313" key="2">
    <source>
        <dbReference type="EMBL" id="OAS13955.1"/>
    </source>
</evidence>
<comment type="caution">
    <text evidence="2">The sequence shown here is derived from an EMBL/GenBank/DDBJ whole genome shotgun (WGS) entry which is preliminary data.</text>
</comment>
<dbReference type="InterPro" id="IPR038461">
    <property type="entry name" value="Schlafen_AlbA_2_dom_sf"/>
</dbReference>
<dbReference type="OrthoDB" id="800010at2"/>
<dbReference type="RefSeq" id="WP_068670137.1">
    <property type="nucleotide sequence ID" value="NZ_LYPB01000091.1"/>
</dbReference>
<feature type="domain" description="Schlafen AlbA-2" evidence="1">
    <location>
        <begin position="13"/>
        <end position="145"/>
    </location>
</feature>
<accession>A0A197ZY82</accession>
<proteinExistence type="predicted"/>
<gene>
    <name evidence="2" type="ORF">A8708_11285</name>
</gene>
<dbReference type="Proteomes" id="UP000078454">
    <property type="component" value="Unassembled WGS sequence"/>
</dbReference>
<name>A0A197ZY82_9BACL</name>
<keyword evidence="3" id="KW-1185">Reference proteome</keyword>
<evidence type="ECO:0000313" key="3">
    <source>
        <dbReference type="Proteomes" id="UP000078454"/>
    </source>
</evidence>
<organism evidence="2 3">
    <name type="scientific">Paenibacillus oryzisoli</name>
    <dbReference type="NCBI Taxonomy" id="1850517"/>
    <lineage>
        <taxon>Bacteria</taxon>
        <taxon>Bacillati</taxon>
        <taxon>Bacillota</taxon>
        <taxon>Bacilli</taxon>
        <taxon>Bacillales</taxon>
        <taxon>Paenibacillaceae</taxon>
        <taxon>Paenibacillus</taxon>
    </lineage>
</organism>
<dbReference type="Gene3D" id="3.30.950.30">
    <property type="entry name" value="Schlafen, AAA domain"/>
    <property type="match status" value="1"/>
</dbReference>
<dbReference type="STRING" id="1850517.A8708_11285"/>